<comment type="caution">
    <text evidence="11">The sequence shown here is derived from an EMBL/GenBank/DDBJ whole genome shotgun (WGS) entry which is preliminary data.</text>
</comment>
<dbReference type="PANTHER" id="PTHR42809">
    <property type="entry name" value="FLAVODOXIN 2"/>
    <property type="match status" value="1"/>
</dbReference>
<dbReference type="Gene3D" id="3.40.50.360">
    <property type="match status" value="1"/>
</dbReference>
<dbReference type="NCBIfam" id="NF006738">
    <property type="entry name" value="PRK09267.1-4"/>
    <property type="match status" value="1"/>
</dbReference>
<evidence type="ECO:0000259" key="10">
    <source>
        <dbReference type="PROSITE" id="PS50902"/>
    </source>
</evidence>
<dbReference type="Proteomes" id="UP001304461">
    <property type="component" value="Unassembled WGS sequence"/>
</dbReference>
<comment type="similarity">
    <text evidence="3 9">Belongs to the flavodoxin family.</text>
</comment>
<evidence type="ECO:0000313" key="12">
    <source>
        <dbReference type="Proteomes" id="UP001304461"/>
    </source>
</evidence>
<evidence type="ECO:0000256" key="7">
    <source>
        <dbReference type="ARBA" id="ARBA00022643"/>
    </source>
</evidence>
<keyword evidence="12" id="KW-1185">Reference proteome</keyword>
<proteinExistence type="inferred from homology"/>
<accession>A0ABU5RSR6</accession>
<reference evidence="11 12" key="1">
    <citation type="submission" date="2023-12" db="EMBL/GenBank/DDBJ databases">
        <title>Baltic Sea Cyanobacteria.</title>
        <authorList>
            <person name="Delbaje E."/>
            <person name="Fewer D.P."/>
            <person name="Shishido T.K."/>
        </authorList>
    </citation>
    <scope>NUCLEOTIDE SEQUENCE [LARGE SCALE GENOMIC DNA]</scope>
    <source>
        <strain evidence="11 12">UHCC 0139</strain>
    </source>
</reference>
<sequence>MITIYYATSTGKTEDIAQRLAKRLGCPVELCDVESLSSAQDFCRANAMICCVPTWNTGADSFRSGTAWDSYVETIPDLNLTDRPVAILGLGDSSTYGEFFCDAMEELHSAFQKAGARMVGAVSTAGYSFTASRSVIQGRFCGLPIDEDSEPDLTDDRLSGWAVQLNREMVALLR</sequence>
<evidence type="ECO:0000256" key="5">
    <source>
        <dbReference type="ARBA" id="ARBA00022448"/>
    </source>
</evidence>
<organism evidence="11 12">
    <name type="scientific">Cyanobium gracile UHCC 0139</name>
    <dbReference type="NCBI Taxonomy" id="3110308"/>
    <lineage>
        <taxon>Bacteria</taxon>
        <taxon>Bacillati</taxon>
        <taxon>Cyanobacteriota</taxon>
        <taxon>Cyanophyceae</taxon>
        <taxon>Synechococcales</taxon>
        <taxon>Prochlorococcaceae</taxon>
        <taxon>Cyanobium</taxon>
    </lineage>
</organism>
<dbReference type="Pfam" id="PF00258">
    <property type="entry name" value="Flavodoxin_1"/>
    <property type="match status" value="1"/>
</dbReference>
<keyword evidence="5 9" id="KW-0813">Transport</keyword>
<gene>
    <name evidence="11" type="primary">fldA</name>
    <name evidence="11" type="ORF">VB738_05970</name>
</gene>
<evidence type="ECO:0000256" key="2">
    <source>
        <dbReference type="ARBA" id="ARBA00003297"/>
    </source>
</evidence>
<dbReference type="PIRSF" id="PIRSF038996">
    <property type="entry name" value="FldA"/>
    <property type="match status" value="1"/>
</dbReference>
<name>A0ABU5RSR6_9CYAN</name>
<evidence type="ECO:0000256" key="8">
    <source>
        <dbReference type="ARBA" id="ARBA00022982"/>
    </source>
</evidence>
<protein>
    <recommendedName>
        <fullName evidence="4 9">Flavodoxin</fullName>
    </recommendedName>
</protein>
<dbReference type="PANTHER" id="PTHR42809:SF1">
    <property type="entry name" value="FLAVODOXIN 1"/>
    <property type="match status" value="1"/>
</dbReference>
<evidence type="ECO:0000256" key="3">
    <source>
        <dbReference type="ARBA" id="ARBA00005267"/>
    </source>
</evidence>
<dbReference type="SUPFAM" id="SSF52218">
    <property type="entry name" value="Flavoproteins"/>
    <property type="match status" value="1"/>
</dbReference>
<evidence type="ECO:0000313" key="11">
    <source>
        <dbReference type="EMBL" id="MEA5390808.1"/>
    </source>
</evidence>
<dbReference type="PROSITE" id="PS50902">
    <property type="entry name" value="FLAVODOXIN_LIKE"/>
    <property type="match status" value="1"/>
</dbReference>
<feature type="domain" description="Flavodoxin-like" evidence="10">
    <location>
        <begin position="2"/>
        <end position="166"/>
    </location>
</feature>
<keyword evidence="8 9" id="KW-0249">Electron transport</keyword>
<evidence type="ECO:0000256" key="4">
    <source>
        <dbReference type="ARBA" id="ARBA00017869"/>
    </source>
</evidence>
<comment type="cofactor">
    <cofactor evidence="1 9">
        <name>FMN</name>
        <dbReference type="ChEBI" id="CHEBI:58210"/>
    </cofactor>
</comment>
<dbReference type="PROSITE" id="PS00201">
    <property type="entry name" value="FLAVODOXIN"/>
    <property type="match status" value="1"/>
</dbReference>
<dbReference type="InterPro" id="IPR008254">
    <property type="entry name" value="Flavodoxin/NO_synth"/>
</dbReference>
<evidence type="ECO:0000256" key="1">
    <source>
        <dbReference type="ARBA" id="ARBA00001917"/>
    </source>
</evidence>
<dbReference type="InterPro" id="IPR029039">
    <property type="entry name" value="Flavoprotein-like_sf"/>
</dbReference>
<keyword evidence="6 9" id="KW-0285">Flavoprotein</keyword>
<evidence type="ECO:0000256" key="9">
    <source>
        <dbReference type="PIRNR" id="PIRNR038996"/>
    </source>
</evidence>
<comment type="function">
    <text evidence="2 9">Low-potential electron donor to a number of redox enzymes.</text>
</comment>
<keyword evidence="7 9" id="KW-0288">FMN</keyword>
<dbReference type="InterPro" id="IPR001226">
    <property type="entry name" value="Flavodoxin_CS"/>
</dbReference>
<dbReference type="EMBL" id="JAYGHX010000002">
    <property type="protein sequence ID" value="MEA5390808.1"/>
    <property type="molecule type" value="Genomic_DNA"/>
</dbReference>
<dbReference type="InterPro" id="IPR010086">
    <property type="entry name" value="Flavodoxin_lc"/>
</dbReference>
<dbReference type="RefSeq" id="WP_323304870.1">
    <property type="nucleotide sequence ID" value="NZ_JAYGHX010000002.1"/>
</dbReference>
<evidence type="ECO:0000256" key="6">
    <source>
        <dbReference type="ARBA" id="ARBA00022630"/>
    </source>
</evidence>
<dbReference type="InterPro" id="IPR050619">
    <property type="entry name" value="Flavodoxin"/>
</dbReference>